<name>A0ACB0ZPV5_MELEN</name>
<gene>
    <name evidence="1" type="ORF">MENTE1834_LOCUS28353</name>
</gene>
<organism evidence="1 2">
    <name type="scientific">Meloidogyne enterolobii</name>
    <name type="common">Root-knot nematode worm</name>
    <name type="synonym">Meloidogyne mayaguensis</name>
    <dbReference type="NCBI Taxonomy" id="390850"/>
    <lineage>
        <taxon>Eukaryota</taxon>
        <taxon>Metazoa</taxon>
        <taxon>Ecdysozoa</taxon>
        <taxon>Nematoda</taxon>
        <taxon>Chromadorea</taxon>
        <taxon>Rhabditida</taxon>
        <taxon>Tylenchina</taxon>
        <taxon>Tylenchomorpha</taxon>
        <taxon>Tylenchoidea</taxon>
        <taxon>Meloidogynidae</taxon>
        <taxon>Meloidogyninae</taxon>
        <taxon>Meloidogyne</taxon>
    </lineage>
</organism>
<dbReference type="EMBL" id="CAVMJV010000043">
    <property type="protein sequence ID" value="CAK5081139.1"/>
    <property type="molecule type" value="Genomic_DNA"/>
</dbReference>
<accession>A0ACB0ZPV5</accession>
<reference evidence="1" key="1">
    <citation type="submission" date="2023-11" db="EMBL/GenBank/DDBJ databases">
        <authorList>
            <person name="Poullet M."/>
        </authorList>
    </citation>
    <scope>NUCLEOTIDE SEQUENCE</scope>
    <source>
        <strain evidence="1">E1834</strain>
    </source>
</reference>
<evidence type="ECO:0000313" key="1">
    <source>
        <dbReference type="EMBL" id="CAK5081139.1"/>
    </source>
</evidence>
<keyword evidence="2" id="KW-1185">Reference proteome</keyword>
<protein>
    <submittedName>
        <fullName evidence="1">Uncharacterized protein</fullName>
    </submittedName>
</protein>
<comment type="caution">
    <text evidence="1">The sequence shown here is derived from an EMBL/GenBank/DDBJ whole genome shotgun (WGS) entry which is preliminary data.</text>
</comment>
<evidence type="ECO:0000313" key="2">
    <source>
        <dbReference type="Proteomes" id="UP001497535"/>
    </source>
</evidence>
<dbReference type="Proteomes" id="UP001497535">
    <property type="component" value="Unassembled WGS sequence"/>
</dbReference>
<proteinExistence type="predicted"/>
<sequence>MDLKNLVLEQDITSFQFNQSGIPDALISYLCNVSGTSQLRGIRLKHFASVFMGLNEDSLHADSIGADNKRRYPFELLVTKLTNTIGTMEQFQGGFD</sequence>